<dbReference type="EMBL" id="GL377604">
    <property type="protein sequence ID" value="EFJ19846.1"/>
    <property type="molecule type" value="Genomic_DNA"/>
</dbReference>
<dbReference type="Proteomes" id="UP000001514">
    <property type="component" value="Unassembled WGS sequence"/>
</dbReference>
<dbReference type="InParanoid" id="D8S6Q4"/>
<dbReference type="Gramene" id="EFJ19846">
    <property type="protein sequence ID" value="EFJ19846"/>
    <property type="gene ID" value="SELMODRAFT_418652"/>
</dbReference>
<dbReference type="HOGENOM" id="CLU_1799797_0_0_1"/>
<dbReference type="InterPro" id="IPR011990">
    <property type="entry name" value="TPR-like_helical_dom_sf"/>
</dbReference>
<dbReference type="AlphaFoldDB" id="D8S6Q4"/>
<dbReference type="Gene3D" id="1.25.40.10">
    <property type="entry name" value="Tetratricopeptide repeat domain"/>
    <property type="match status" value="1"/>
</dbReference>
<protein>
    <recommendedName>
        <fullName evidence="3">Pentacotripeptide-repeat region of PRORP domain-containing protein</fullName>
    </recommendedName>
</protein>
<sequence length="144" mass="15716">MVWAYADPEEALFVLKMMDLEGDKDDTFTFATVLTACATSCEHALLQTNFLHDRATSLGLGSDPVVVAAVINSYSKSQRLGLARSTFEGLATDKRDAVVRTIRGARHQGLQAEVRRDWSAGALVDWKEVLSRGKQAEAMLSVGL</sequence>
<gene>
    <name evidence="1" type="ORF">SELMODRAFT_418652</name>
</gene>
<name>D8S6Q4_SELML</name>
<proteinExistence type="predicted"/>
<accession>D8S6Q4</accession>
<keyword evidence="2" id="KW-1185">Reference proteome</keyword>
<reference evidence="1 2" key="1">
    <citation type="journal article" date="2011" name="Science">
        <title>The Selaginella genome identifies genetic changes associated with the evolution of vascular plants.</title>
        <authorList>
            <person name="Banks J.A."/>
            <person name="Nishiyama T."/>
            <person name="Hasebe M."/>
            <person name="Bowman J.L."/>
            <person name="Gribskov M."/>
            <person name="dePamphilis C."/>
            <person name="Albert V.A."/>
            <person name="Aono N."/>
            <person name="Aoyama T."/>
            <person name="Ambrose B.A."/>
            <person name="Ashton N.W."/>
            <person name="Axtell M.J."/>
            <person name="Barker E."/>
            <person name="Barker M.S."/>
            <person name="Bennetzen J.L."/>
            <person name="Bonawitz N.D."/>
            <person name="Chapple C."/>
            <person name="Cheng C."/>
            <person name="Correa L.G."/>
            <person name="Dacre M."/>
            <person name="DeBarry J."/>
            <person name="Dreyer I."/>
            <person name="Elias M."/>
            <person name="Engstrom E.M."/>
            <person name="Estelle M."/>
            <person name="Feng L."/>
            <person name="Finet C."/>
            <person name="Floyd S.K."/>
            <person name="Frommer W.B."/>
            <person name="Fujita T."/>
            <person name="Gramzow L."/>
            <person name="Gutensohn M."/>
            <person name="Harholt J."/>
            <person name="Hattori M."/>
            <person name="Heyl A."/>
            <person name="Hirai T."/>
            <person name="Hiwatashi Y."/>
            <person name="Ishikawa M."/>
            <person name="Iwata M."/>
            <person name="Karol K.G."/>
            <person name="Koehler B."/>
            <person name="Kolukisaoglu U."/>
            <person name="Kubo M."/>
            <person name="Kurata T."/>
            <person name="Lalonde S."/>
            <person name="Li K."/>
            <person name="Li Y."/>
            <person name="Litt A."/>
            <person name="Lyons E."/>
            <person name="Manning G."/>
            <person name="Maruyama T."/>
            <person name="Michael T.P."/>
            <person name="Mikami K."/>
            <person name="Miyazaki S."/>
            <person name="Morinaga S."/>
            <person name="Murata T."/>
            <person name="Mueller-Roeber B."/>
            <person name="Nelson D.R."/>
            <person name="Obara M."/>
            <person name="Oguri Y."/>
            <person name="Olmstead R.G."/>
            <person name="Onodera N."/>
            <person name="Petersen B.L."/>
            <person name="Pils B."/>
            <person name="Prigge M."/>
            <person name="Rensing S.A."/>
            <person name="Riano-Pachon D.M."/>
            <person name="Roberts A.W."/>
            <person name="Sato Y."/>
            <person name="Scheller H.V."/>
            <person name="Schulz B."/>
            <person name="Schulz C."/>
            <person name="Shakirov E.V."/>
            <person name="Shibagaki N."/>
            <person name="Shinohara N."/>
            <person name="Shippen D.E."/>
            <person name="Soerensen I."/>
            <person name="Sotooka R."/>
            <person name="Sugimoto N."/>
            <person name="Sugita M."/>
            <person name="Sumikawa N."/>
            <person name="Tanurdzic M."/>
            <person name="Theissen G."/>
            <person name="Ulvskov P."/>
            <person name="Wakazuki S."/>
            <person name="Weng J.K."/>
            <person name="Willats W.W."/>
            <person name="Wipf D."/>
            <person name="Wolf P.G."/>
            <person name="Yang L."/>
            <person name="Zimmer A.D."/>
            <person name="Zhu Q."/>
            <person name="Mitros T."/>
            <person name="Hellsten U."/>
            <person name="Loque D."/>
            <person name="Otillar R."/>
            <person name="Salamov A."/>
            <person name="Schmutz J."/>
            <person name="Shapiro H."/>
            <person name="Lindquist E."/>
            <person name="Lucas S."/>
            <person name="Rokhsar D."/>
            <person name="Grigoriev I.V."/>
        </authorList>
    </citation>
    <scope>NUCLEOTIDE SEQUENCE [LARGE SCALE GENOMIC DNA]</scope>
</reference>
<evidence type="ECO:0000313" key="1">
    <source>
        <dbReference type="EMBL" id="EFJ19846.1"/>
    </source>
</evidence>
<evidence type="ECO:0008006" key="3">
    <source>
        <dbReference type="Google" id="ProtNLM"/>
    </source>
</evidence>
<dbReference type="KEGG" id="smo:SELMODRAFT_418652"/>
<evidence type="ECO:0000313" key="2">
    <source>
        <dbReference type="Proteomes" id="UP000001514"/>
    </source>
</evidence>
<organism evidence="2">
    <name type="scientific">Selaginella moellendorffii</name>
    <name type="common">Spikemoss</name>
    <dbReference type="NCBI Taxonomy" id="88036"/>
    <lineage>
        <taxon>Eukaryota</taxon>
        <taxon>Viridiplantae</taxon>
        <taxon>Streptophyta</taxon>
        <taxon>Embryophyta</taxon>
        <taxon>Tracheophyta</taxon>
        <taxon>Lycopodiopsida</taxon>
        <taxon>Selaginellales</taxon>
        <taxon>Selaginellaceae</taxon>
        <taxon>Selaginella</taxon>
    </lineage>
</organism>